<feature type="transmembrane region" description="Helical" evidence="9">
    <location>
        <begin position="27"/>
        <end position="45"/>
    </location>
</feature>
<comment type="subcellular location">
    <subcellularLocation>
        <location evidence="1">Cell inner membrane</location>
        <topology evidence="1">Multi-pass membrane protein</topology>
    </subcellularLocation>
</comment>
<dbReference type="KEGG" id="bte:BTH_II0830"/>
<reference evidence="10 11" key="1">
    <citation type="journal article" date="2005" name="BMC Genomics">
        <title>Bacterial genome adaptation to niches: divergence of the potential virulence genes in three Burkholderia species of different survival strategies.</title>
        <authorList>
            <person name="Kim H.S."/>
            <person name="Schell M.A."/>
            <person name="Yu Y."/>
            <person name="Ulrich R.L."/>
            <person name="Sarria S.H."/>
            <person name="Nierman W.C."/>
            <person name="DeShazer D."/>
        </authorList>
    </citation>
    <scope>NUCLEOTIDE SEQUENCE [LARGE SCALE GENOMIC DNA]</scope>
    <source>
        <strain evidence="11">ATCC 700388 / DSM 13276 / CCUG 48851 / CIP 106301 / E264</strain>
    </source>
</reference>
<sequence length="702" mass="75851">MRGAPHSNRSIDMLKNLLIKAQARPELIVLCLMVLVIAMLIVPLPPYVLDFLIGLNIVTALLVFMGSFYIVNILEFSTFPSILLITTLFRLALSISTSRMILLTAEGGKIITTFGQFVIGDNLVVGFVVFVIVTIVQFIVITKGSERVAEVAARFSLDAMPGKQMSIDADLRAGIIDNEGVKARRSALERESQLYGSFDGAMKFIKGDAIAGIVVIFVNLIGGVSVGVMQHGMSVSDALTTYTILSIGDGLVAQIPALLIAIGAGFVVTRVSGSGNNLGANIVGELFSNPFVLVVTAVLALAIGLLPGFPLAVFLLIALALGALYVRREWRKPGEPPREGGLAGKVAGALSGGGAAKPADADAGDVDIDKLIPETVPLMLMVPEAAQPMFEREGVIAAFRRRAFVDMGLRLPDIRVVYSPQVHPREAIVLINEIRAATFAICFDRHRVIGSTLALEGLPVDVVTLPDGAGGDAWWVPGAQTDALAKIDVLTRSAIDDLYGQFLAVMLGNVSEFFGVQEAKRLLDDMDRKYPELIKESYRHISVQRIAEVFQRLLAEKISIRNMKLILESLAQWGPKEKDSILLVEHVRAALARYISNRFAAGGKLRALVLSAEFEDAVGKGVRQTSGGAYLNLEPATSEQLLDRLALELAHAGFSQRDMVLLASMEVRRFVKRLIESRFPELEVLSFGEVADSVAIDVLKTI</sequence>
<proteinExistence type="inferred from homology"/>
<dbReference type="PROSITE" id="PS00994">
    <property type="entry name" value="FHIPEP"/>
    <property type="match status" value="1"/>
</dbReference>
<keyword evidence="7 9" id="KW-1133">Transmembrane helix</keyword>
<gene>
    <name evidence="10" type="ordered locus">BTH_II0830</name>
</gene>
<keyword evidence="6 9" id="KW-0812">Transmembrane</keyword>
<keyword evidence="3" id="KW-0813">Transport</keyword>
<keyword evidence="5" id="KW-0997">Cell inner membrane</keyword>
<protein>
    <submittedName>
        <fullName evidence="10">Type III secretion system protein BsaQ</fullName>
    </submittedName>
</protein>
<dbReference type="Pfam" id="PF00771">
    <property type="entry name" value="FHIPEP"/>
    <property type="match status" value="1"/>
</dbReference>
<dbReference type="PRINTS" id="PR00949">
    <property type="entry name" value="TYPE3IMAPROT"/>
</dbReference>
<feature type="transmembrane region" description="Helical" evidence="9">
    <location>
        <begin position="51"/>
        <end position="71"/>
    </location>
</feature>
<evidence type="ECO:0000256" key="7">
    <source>
        <dbReference type="ARBA" id="ARBA00022989"/>
    </source>
</evidence>
<evidence type="ECO:0000256" key="5">
    <source>
        <dbReference type="ARBA" id="ARBA00022519"/>
    </source>
</evidence>
<organism evidence="10 11">
    <name type="scientific">Burkholderia thailandensis (strain ATCC 700388 / DSM 13276 / CCUG 48851 / CIP 106301 / E264)</name>
    <dbReference type="NCBI Taxonomy" id="271848"/>
    <lineage>
        <taxon>Bacteria</taxon>
        <taxon>Pseudomonadati</taxon>
        <taxon>Pseudomonadota</taxon>
        <taxon>Betaproteobacteria</taxon>
        <taxon>Burkholderiales</taxon>
        <taxon>Burkholderiaceae</taxon>
        <taxon>Burkholderia</taxon>
        <taxon>pseudomallei group</taxon>
    </lineage>
</organism>
<keyword evidence="11" id="KW-1185">Reference proteome</keyword>
<dbReference type="NCBIfam" id="TIGR01399">
    <property type="entry name" value="hrcV"/>
    <property type="match status" value="1"/>
</dbReference>
<feature type="transmembrane region" description="Helical" evidence="9">
    <location>
        <begin position="283"/>
        <end position="303"/>
    </location>
</feature>
<evidence type="ECO:0000256" key="3">
    <source>
        <dbReference type="ARBA" id="ARBA00022448"/>
    </source>
</evidence>
<dbReference type="InterPro" id="IPR001712">
    <property type="entry name" value="T3SS_FHIPEP"/>
</dbReference>
<dbReference type="Proteomes" id="UP000001930">
    <property type="component" value="Chromosome II"/>
</dbReference>
<dbReference type="AlphaFoldDB" id="Q2T722"/>
<dbReference type="Gene3D" id="1.10.8.540">
    <property type="entry name" value="FHIPEP family, domain 3"/>
    <property type="match status" value="1"/>
</dbReference>
<evidence type="ECO:0000313" key="11">
    <source>
        <dbReference type="Proteomes" id="UP000001930"/>
    </source>
</evidence>
<dbReference type="InterPro" id="IPR006302">
    <property type="entry name" value="T3SS_HrcV"/>
</dbReference>
<keyword evidence="8 9" id="KW-0472">Membrane</keyword>
<dbReference type="Gene3D" id="3.40.30.60">
    <property type="entry name" value="FHIPEP family, domain 1"/>
    <property type="match status" value="1"/>
</dbReference>
<evidence type="ECO:0000313" key="10">
    <source>
        <dbReference type="EMBL" id="ABC35812.1"/>
    </source>
</evidence>
<evidence type="ECO:0000256" key="8">
    <source>
        <dbReference type="ARBA" id="ARBA00023136"/>
    </source>
</evidence>
<feature type="transmembrane region" description="Helical" evidence="9">
    <location>
        <begin position="209"/>
        <end position="231"/>
    </location>
</feature>
<evidence type="ECO:0000256" key="4">
    <source>
        <dbReference type="ARBA" id="ARBA00022475"/>
    </source>
</evidence>
<comment type="similarity">
    <text evidence="2">Belongs to the FHIPEP (flagella/HR/invasion proteins export pore) family.</text>
</comment>
<name>Q2T722_BURTA</name>
<dbReference type="PANTHER" id="PTHR30161:SF2">
    <property type="entry name" value="INVASION PROTEIN INVA"/>
    <property type="match status" value="1"/>
</dbReference>
<dbReference type="InterPro" id="IPR042193">
    <property type="entry name" value="FHIPEP_3"/>
</dbReference>
<feature type="transmembrane region" description="Helical" evidence="9">
    <location>
        <begin position="83"/>
        <end position="103"/>
    </location>
</feature>
<dbReference type="PANTHER" id="PTHR30161">
    <property type="entry name" value="FLAGELLAR EXPORT PROTEIN, MEMBRANE FLHA SUBUNIT-RELATED"/>
    <property type="match status" value="1"/>
</dbReference>
<evidence type="ECO:0000256" key="1">
    <source>
        <dbReference type="ARBA" id="ARBA00004429"/>
    </source>
</evidence>
<dbReference type="Gene3D" id="3.40.50.12790">
    <property type="entry name" value="FHIPEP family, domain 4"/>
    <property type="match status" value="1"/>
</dbReference>
<dbReference type="PIRSF" id="PIRSF005419">
    <property type="entry name" value="FlhA"/>
    <property type="match status" value="1"/>
</dbReference>
<dbReference type="InterPro" id="IPR042196">
    <property type="entry name" value="FHIPEP_4"/>
</dbReference>
<feature type="transmembrane region" description="Helical" evidence="9">
    <location>
        <begin position="123"/>
        <end position="141"/>
    </location>
</feature>
<dbReference type="GO" id="GO:0005886">
    <property type="term" value="C:plasma membrane"/>
    <property type="evidence" value="ECO:0007669"/>
    <property type="project" value="UniProtKB-SubCell"/>
</dbReference>
<dbReference type="InterPro" id="IPR042194">
    <property type="entry name" value="FHIPEP_1"/>
</dbReference>
<dbReference type="HOGENOM" id="CLU_015346_3_0_4"/>
<dbReference type="InterPro" id="IPR025505">
    <property type="entry name" value="FHIPEP_CS"/>
</dbReference>
<dbReference type="Gene3D" id="3.40.5.40">
    <property type="entry name" value="FHIPEP family, domain 2"/>
    <property type="match status" value="1"/>
</dbReference>
<evidence type="ECO:0000256" key="6">
    <source>
        <dbReference type="ARBA" id="ARBA00022692"/>
    </source>
</evidence>
<keyword evidence="4" id="KW-1003">Cell membrane</keyword>
<dbReference type="GO" id="GO:0009306">
    <property type="term" value="P:protein secretion"/>
    <property type="evidence" value="ECO:0007669"/>
    <property type="project" value="InterPro"/>
</dbReference>
<evidence type="ECO:0000256" key="9">
    <source>
        <dbReference type="SAM" id="Phobius"/>
    </source>
</evidence>
<dbReference type="EMBL" id="CP000085">
    <property type="protein sequence ID" value="ABC35812.1"/>
    <property type="molecule type" value="Genomic_DNA"/>
</dbReference>
<accession>Q2T722</accession>
<evidence type="ECO:0000256" key="2">
    <source>
        <dbReference type="ARBA" id="ARBA00008835"/>
    </source>
</evidence>
<feature type="transmembrane region" description="Helical" evidence="9">
    <location>
        <begin position="309"/>
        <end position="326"/>
    </location>
</feature>
<dbReference type="NCBIfam" id="NF011865">
    <property type="entry name" value="PRK15337.1"/>
    <property type="match status" value="1"/>
</dbReference>
<feature type="transmembrane region" description="Helical" evidence="9">
    <location>
        <begin position="251"/>
        <end position="271"/>
    </location>
</feature>